<dbReference type="PANTHER" id="PTHR38786">
    <property type="entry name" value="FLAGELLAR FLIJ PROTEIN"/>
    <property type="match status" value="1"/>
</dbReference>
<evidence type="ECO:0000256" key="6">
    <source>
        <dbReference type="ARBA" id="ARBA00022500"/>
    </source>
</evidence>
<evidence type="ECO:0000256" key="7">
    <source>
        <dbReference type="ARBA" id="ARBA00022795"/>
    </source>
</evidence>
<proteinExistence type="inferred from homology"/>
<dbReference type="OrthoDB" id="6049021at2"/>
<keyword evidence="4" id="KW-0813">Transport</keyword>
<dbReference type="PANTHER" id="PTHR38786:SF1">
    <property type="entry name" value="FLAGELLAR FLIJ PROTEIN"/>
    <property type="match status" value="1"/>
</dbReference>
<evidence type="ECO:0000313" key="13">
    <source>
        <dbReference type="EMBL" id="RFP62046.1"/>
    </source>
</evidence>
<keyword evidence="5" id="KW-1003">Cell membrane</keyword>
<gene>
    <name evidence="13" type="primary">fliJ</name>
    <name evidence="13" type="ORF">D0Y53_03065</name>
</gene>
<dbReference type="RefSeq" id="WP_117201721.1">
    <property type="nucleotide sequence ID" value="NZ_JBHTBK010000008.1"/>
</dbReference>
<dbReference type="GO" id="GO:0006935">
    <property type="term" value="P:chemotaxis"/>
    <property type="evidence" value="ECO:0007669"/>
    <property type="project" value="UniProtKB-KW"/>
</dbReference>
<keyword evidence="10" id="KW-1006">Bacterial flagellum protein export</keyword>
<reference evidence="13 14" key="1">
    <citation type="submission" date="2018-08" db="EMBL/GenBank/DDBJ databases">
        <title>Lysobacter weifangensis sp. nov., a new member of the family 'Xanthomonadaceae', isolated from soil in a farmland.</title>
        <authorList>
            <person name="Zhao H."/>
        </authorList>
    </citation>
    <scope>NUCLEOTIDE SEQUENCE [LARGE SCALE GENOMIC DNA]</scope>
    <source>
        <strain evidence="13 14">WF-2</strain>
    </source>
</reference>
<dbReference type="GO" id="GO:0044781">
    <property type="term" value="P:bacterial-type flagellum organization"/>
    <property type="evidence" value="ECO:0007669"/>
    <property type="project" value="UniProtKB-KW"/>
</dbReference>
<dbReference type="Pfam" id="PF02050">
    <property type="entry name" value="FliJ"/>
    <property type="match status" value="1"/>
</dbReference>
<dbReference type="Proteomes" id="UP000262917">
    <property type="component" value="Unassembled WGS sequence"/>
</dbReference>
<dbReference type="InterPro" id="IPR053716">
    <property type="entry name" value="Flag_assembly_chemotaxis_eff"/>
</dbReference>
<evidence type="ECO:0000256" key="11">
    <source>
        <dbReference type="SAM" id="Coils"/>
    </source>
</evidence>
<evidence type="ECO:0000256" key="4">
    <source>
        <dbReference type="ARBA" id="ARBA00022448"/>
    </source>
</evidence>
<dbReference type="EMBL" id="QVPD01000002">
    <property type="protein sequence ID" value="RFP62046.1"/>
    <property type="molecule type" value="Genomic_DNA"/>
</dbReference>
<keyword evidence="11" id="KW-0175">Coiled coil</keyword>
<evidence type="ECO:0000256" key="9">
    <source>
        <dbReference type="ARBA" id="ARBA00023136"/>
    </source>
</evidence>
<keyword evidence="7" id="KW-1005">Bacterial flagellum biogenesis</keyword>
<dbReference type="GO" id="GO:0009288">
    <property type="term" value="C:bacterial-type flagellum"/>
    <property type="evidence" value="ECO:0007669"/>
    <property type="project" value="InterPro"/>
</dbReference>
<dbReference type="AlphaFoldDB" id="A0A372DR53"/>
<keyword evidence="13" id="KW-0969">Cilium</keyword>
<dbReference type="InterPro" id="IPR052570">
    <property type="entry name" value="FliJ"/>
</dbReference>
<keyword evidence="14" id="KW-1185">Reference proteome</keyword>
<name>A0A372DR53_9GAMM</name>
<accession>A0A372DR53</accession>
<organism evidence="13 14">
    <name type="scientific">Cognatiluteimonas weifangensis</name>
    <dbReference type="NCBI Taxonomy" id="2303539"/>
    <lineage>
        <taxon>Bacteria</taxon>
        <taxon>Pseudomonadati</taxon>
        <taxon>Pseudomonadota</taxon>
        <taxon>Gammaproteobacteria</taxon>
        <taxon>Lysobacterales</taxon>
        <taxon>Lysobacteraceae</taxon>
        <taxon>Cognatiluteimonas</taxon>
    </lineage>
</organism>
<comment type="similarity">
    <text evidence="2">Belongs to the FliJ family.</text>
</comment>
<keyword evidence="9" id="KW-0472">Membrane</keyword>
<feature type="compositionally biased region" description="Basic and acidic residues" evidence="12">
    <location>
        <begin position="123"/>
        <end position="137"/>
    </location>
</feature>
<evidence type="ECO:0000256" key="12">
    <source>
        <dbReference type="SAM" id="MobiDB-lite"/>
    </source>
</evidence>
<dbReference type="GO" id="GO:0015031">
    <property type="term" value="P:protein transport"/>
    <property type="evidence" value="ECO:0007669"/>
    <property type="project" value="UniProtKB-KW"/>
</dbReference>
<dbReference type="NCBIfam" id="TIGR02473">
    <property type="entry name" value="flagell_FliJ"/>
    <property type="match status" value="1"/>
</dbReference>
<evidence type="ECO:0000256" key="8">
    <source>
        <dbReference type="ARBA" id="ARBA00022927"/>
    </source>
</evidence>
<protein>
    <recommendedName>
        <fullName evidence="3">Flagellar FliJ protein</fullName>
    </recommendedName>
</protein>
<evidence type="ECO:0000256" key="1">
    <source>
        <dbReference type="ARBA" id="ARBA00004413"/>
    </source>
</evidence>
<comment type="caution">
    <text evidence="13">The sequence shown here is derived from an EMBL/GenBank/DDBJ whole genome shotgun (WGS) entry which is preliminary data.</text>
</comment>
<evidence type="ECO:0000256" key="3">
    <source>
        <dbReference type="ARBA" id="ARBA00020392"/>
    </source>
</evidence>
<sequence length="152" mass="17084">MTRSERLDPLLRVVQQRQDDAARQLAERDRAQAEQEARLEALRQYAEEYSAAPAGDATIAPALLANRIAFRAKLDAAVAQQTRVVDSVRQQTEVERVRLMLASRDTKVLEKLAASYRAEEAKVVEQRSQRELDDIGARRARGAKAKQEDVDA</sequence>
<keyword evidence="8" id="KW-0653">Protein transport</keyword>
<keyword evidence="13" id="KW-0966">Cell projection</keyword>
<dbReference type="InterPro" id="IPR012823">
    <property type="entry name" value="Flagell_FliJ"/>
</dbReference>
<dbReference type="GO" id="GO:0005886">
    <property type="term" value="C:plasma membrane"/>
    <property type="evidence" value="ECO:0007669"/>
    <property type="project" value="UniProtKB-SubCell"/>
</dbReference>
<evidence type="ECO:0000256" key="5">
    <source>
        <dbReference type="ARBA" id="ARBA00022475"/>
    </source>
</evidence>
<dbReference type="Gene3D" id="1.10.287.1700">
    <property type="match status" value="1"/>
</dbReference>
<evidence type="ECO:0000256" key="2">
    <source>
        <dbReference type="ARBA" id="ARBA00010004"/>
    </source>
</evidence>
<dbReference type="GO" id="GO:0071973">
    <property type="term" value="P:bacterial-type flagellum-dependent cell motility"/>
    <property type="evidence" value="ECO:0007669"/>
    <property type="project" value="InterPro"/>
</dbReference>
<feature type="region of interest" description="Disordered" evidence="12">
    <location>
        <begin position="123"/>
        <end position="152"/>
    </location>
</feature>
<evidence type="ECO:0000313" key="14">
    <source>
        <dbReference type="Proteomes" id="UP000262917"/>
    </source>
</evidence>
<comment type="subcellular location">
    <subcellularLocation>
        <location evidence="1">Cell membrane</location>
        <topology evidence="1">Peripheral membrane protein</topology>
        <orientation evidence="1">Cytoplasmic side</orientation>
    </subcellularLocation>
</comment>
<feature type="coiled-coil region" evidence="11">
    <location>
        <begin position="14"/>
        <end position="52"/>
    </location>
</feature>
<keyword evidence="13" id="KW-0282">Flagellum</keyword>
<keyword evidence="6" id="KW-0145">Chemotaxis</keyword>
<evidence type="ECO:0000256" key="10">
    <source>
        <dbReference type="ARBA" id="ARBA00023225"/>
    </source>
</evidence>